<gene>
    <name evidence="2" type="ORF">BSAL_18065</name>
</gene>
<evidence type="ECO:0000313" key="3">
    <source>
        <dbReference type="Proteomes" id="UP000051952"/>
    </source>
</evidence>
<keyword evidence="3" id="KW-1185">Reference proteome</keyword>
<protein>
    <submittedName>
        <fullName evidence="2">Uncharacterized protein</fullName>
    </submittedName>
</protein>
<dbReference type="SUPFAM" id="SSF52833">
    <property type="entry name" value="Thioredoxin-like"/>
    <property type="match status" value="1"/>
</dbReference>
<dbReference type="InterPro" id="IPR036249">
    <property type="entry name" value="Thioredoxin-like_sf"/>
</dbReference>
<dbReference type="OrthoDB" id="423313at2759"/>
<organism evidence="2 3">
    <name type="scientific">Bodo saltans</name>
    <name type="common">Flagellated protozoan</name>
    <dbReference type="NCBI Taxonomy" id="75058"/>
    <lineage>
        <taxon>Eukaryota</taxon>
        <taxon>Discoba</taxon>
        <taxon>Euglenozoa</taxon>
        <taxon>Kinetoplastea</taxon>
        <taxon>Metakinetoplastina</taxon>
        <taxon>Eubodonida</taxon>
        <taxon>Bodonidae</taxon>
        <taxon>Bodo</taxon>
    </lineage>
</organism>
<dbReference type="EMBL" id="CYKH01001681">
    <property type="protein sequence ID" value="CUG88890.1"/>
    <property type="molecule type" value="Genomic_DNA"/>
</dbReference>
<dbReference type="OMA" id="CSFARER"/>
<evidence type="ECO:0000256" key="1">
    <source>
        <dbReference type="SAM" id="MobiDB-lite"/>
    </source>
</evidence>
<proteinExistence type="predicted"/>
<sequence length="204" mass="22002">MLIATLYMTGVQAVRKTADDCRRLTALFDALGAVYETVLVDTAEMRQFVETLTSRTQLPLLCVGEACLGTYDEVMDLVEDGVLPQRLRDVGYSEAIRGGEAIAVKPPPVIQKKLVVKKVVVVKKKTVVDGEQGPSPADDDDVPPPPPEDDIPPPPPEDDIPPPPPEDDIPPPPPEDDDIPPPPPDDDIPPPPPDDDDIPPPPPE</sequence>
<feature type="compositionally biased region" description="Acidic residues" evidence="1">
    <location>
        <begin position="137"/>
        <end position="198"/>
    </location>
</feature>
<dbReference type="VEuPathDB" id="TriTrypDB:BSAL_18065"/>
<reference evidence="3" key="1">
    <citation type="submission" date="2015-09" db="EMBL/GenBank/DDBJ databases">
        <authorList>
            <consortium name="Pathogen Informatics"/>
        </authorList>
    </citation>
    <scope>NUCLEOTIDE SEQUENCE [LARGE SCALE GENOMIC DNA]</scope>
    <source>
        <strain evidence="3">Lake Konstanz</strain>
    </source>
</reference>
<dbReference type="Gene3D" id="3.40.30.10">
    <property type="entry name" value="Glutaredoxin"/>
    <property type="match status" value="1"/>
</dbReference>
<dbReference type="AlphaFoldDB" id="A0A0S4JBL2"/>
<dbReference type="PROSITE" id="PS51354">
    <property type="entry name" value="GLUTAREDOXIN_2"/>
    <property type="match status" value="1"/>
</dbReference>
<accession>A0A0S4JBL2</accession>
<feature type="region of interest" description="Disordered" evidence="1">
    <location>
        <begin position="127"/>
        <end position="204"/>
    </location>
</feature>
<name>A0A0S4JBL2_BODSA</name>
<dbReference type="Proteomes" id="UP000051952">
    <property type="component" value="Unassembled WGS sequence"/>
</dbReference>
<evidence type="ECO:0000313" key="2">
    <source>
        <dbReference type="EMBL" id="CUG88890.1"/>
    </source>
</evidence>